<dbReference type="GO" id="GO:0016491">
    <property type="term" value="F:oxidoreductase activity"/>
    <property type="evidence" value="ECO:0007669"/>
    <property type="project" value="UniProtKB-KW"/>
</dbReference>
<dbReference type="InterPro" id="IPR036291">
    <property type="entry name" value="NAD(P)-bd_dom_sf"/>
</dbReference>
<dbReference type="AlphaFoldDB" id="A0A4Q4SU37"/>
<dbReference type="PANTHER" id="PTHR43157">
    <property type="entry name" value="PHOSPHATIDYLINOSITOL-GLYCAN BIOSYNTHESIS CLASS F PROTEIN-RELATED"/>
    <property type="match status" value="1"/>
</dbReference>
<evidence type="ECO:0000313" key="3">
    <source>
        <dbReference type="Proteomes" id="UP000293360"/>
    </source>
</evidence>
<dbReference type="PRINTS" id="PR00081">
    <property type="entry name" value="GDHRDH"/>
</dbReference>
<keyword evidence="1" id="KW-0560">Oxidoreductase</keyword>
<evidence type="ECO:0000313" key="2">
    <source>
        <dbReference type="EMBL" id="RYO81398.1"/>
    </source>
</evidence>
<dbReference type="Pfam" id="PF00106">
    <property type="entry name" value="adh_short"/>
    <property type="match status" value="1"/>
</dbReference>
<comment type="caution">
    <text evidence="2">The sequence shown here is derived from an EMBL/GenBank/DDBJ whole genome shotgun (WGS) entry which is preliminary data.</text>
</comment>
<keyword evidence="3" id="KW-1185">Reference proteome</keyword>
<sequence length="325" mass="35709">MLGSSNKFDPNTDIPDLTGKVYVVTGGSAGIGYGISAHILQHNPEKLYLIGRREQHLEEAEEGLKKYGDVSRVELLQCDFEDLHQTDEVGKQLASKLQRLDGLILNAGEGVGPYSETKDGIDSHMQVNVIAQHHLAMLLLPKLLNTPDSRLCFQASELHRTGTSGVEFKDLAEINQDIGATSLYGRTKLAMILLVKALTRRKQRGELGLTPGAAPWINATHPGGVRTDQNFQLTEAYGLPGKLGIKAIRPFMKDPVDEGCRSILFAATSNAISEEKIDGQYIVPDRKVASPSGQTEDEELQERCWKLVEQILTTKLGPLPYANRK</sequence>
<protein>
    <recommendedName>
        <fullName evidence="4">Ketoreductase (KR) domain-containing protein</fullName>
    </recommendedName>
</protein>
<name>A0A4Q4SU37_9PEZI</name>
<accession>A0A4Q4SU37</accession>
<dbReference type="Gene3D" id="3.40.50.720">
    <property type="entry name" value="NAD(P)-binding Rossmann-like Domain"/>
    <property type="match status" value="1"/>
</dbReference>
<dbReference type="EMBL" id="QJNU01000993">
    <property type="protein sequence ID" value="RYO81398.1"/>
    <property type="molecule type" value="Genomic_DNA"/>
</dbReference>
<evidence type="ECO:0008006" key="4">
    <source>
        <dbReference type="Google" id="ProtNLM"/>
    </source>
</evidence>
<dbReference type="SUPFAM" id="SSF51735">
    <property type="entry name" value="NAD(P)-binding Rossmann-fold domains"/>
    <property type="match status" value="1"/>
</dbReference>
<reference evidence="2 3" key="1">
    <citation type="submission" date="2018-06" db="EMBL/GenBank/DDBJ databases">
        <title>Complete Genomes of Monosporascus.</title>
        <authorList>
            <person name="Robinson A.J."/>
            <person name="Natvig D.O."/>
        </authorList>
    </citation>
    <scope>NUCLEOTIDE SEQUENCE [LARGE SCALE GENOMIC DNA]</scope>
    <source>
        <strain evidence="2 3">CBS 110550</strain>
    </source>
</reference>
<dbReference type="STRING" id="155417.A0A4Q4SU37"/>
<dbReference type="OrthoDB" id="191139at2759"/>
<organism evidence="2 3">
    <name type="scientific">Monosporascus ibericus</name>
    <dbReference type="NCBI Taxonomy" id="155417"/>
    <lineage>
        <taxon>Eukaryota</taxon>
        <taxon>Fungi</taxon>
        <taxon>Dikarya</taxon>
        <taxon>Ascomycota</taxon>
        <taxon>Pezizomycotina</taxon>
        <taxon>Sordariomycetes</taxon>
        <taxon>Xylariomycetidae</taxon>
        <taxon>Xylariales</taxon>
        <taxon>Xylariales incertae sedis</taxon>
        <taxon>Monosporascus</taxon>
    </lineage>
</organism>
<dbReference type="PANTHER" id="PTHR43157:SF31">
    <property type="entry name" value="PHOSPHATIDYLINOSITOL-GLYCAN BIOSYNTHESIS CLASS F PROTEIN"/>
    <property type="match status" value="1"/>
</dbReference>
<proteinExistence type="predicted"/>
<dbReference type="InterPro" id="IPR002347">
    <property type="entry name" value="SDR_fam"/>
</dbReference>
<dbReference type="Proteomes" id="UP000293360">
    <property type="component" value="Unassembled WGS sequence"/>
</dbReference>
<evidence type="ECO:0000256" key="1">
    <source>
        <dbReference type="ARBA" id="ARBA00023002"/>
    </source>
</evidence>
<gene>
    <name evidence="2" type="ORF">DL764_009769</name>
</gene>